<gene>
    <name evidence="1" type="ORF">Ssi02_59740</name>
</gene>
<dbReference type="Gene3D" id="3.40.50.300">
    <property type="entry name" value="P-loop containing nucleotide triphosphate hydrolases"/>
    <property type="match status" value="1"/>
</dbReference>
<dbReference type="AlphaFoldDB" id="A0A919RL24"/>
<proteinExistence type="predicted"/>
<name>A0A919RL24_9ACTN</name>
<dbReference type="RefSeq" id="WP_204030785.1">
    <property type="nucleotide sequence ID" value="NZ_BOOW01000038.1"/>
</dbReference>
<dbReference type="SUPFAM" id="SSF52540">
    <property type="entry name" value="P-loop containing nucleoside triphosphate hydrolases"/>
    <property type="match status" value="1"/>
</dbReference>
<reference evidence="1" key="1">
    <citation type="submission" date="2021-01" db="EMBL/GenBank/DDBJ databases">
        <title>Whole genome shotgun sequence of Sinosporangium siamense NBRC 109515.</title>
        <authorList>
            <person name="Komaki H."/>
            <person name="Tamura T."/>
        </authorList>
    </citation>
    <scope>NUCLEOTIDE SEQUENCE</scope>
    <source>
        <strain evidence="1">NBRC 109515</strain>
    </source>
</reference>
<dbReference type="Proteomes" id="UP000606172">
    <property type="component" value="Unassembled WGS sequence"/>
</dbReference>
<evidence type="ECO:0000313" key="2">
    <source>
        <dbReference type="Proteomes" id="UP000606172"/>
    </source>
</evidence>
<dbReference type="InterPro" id="IPR027417">
    <property type="entry name" value="P-loop_NTPase"/>
</dbReference>
<accession>A0A919RL24</accession>
<keyword evidence="2" id="KW-1185">Reference proteome</keyword>
<dbReference type="EMBL" id="BOOW01000038">
    <property type="protein sequence ID" value="GII95743.1"/>
    <property type="molecule type" value="Genomic_DNA"/>
</dbReference>
<protein>
    <submittedName>
        <fullName evidence="1">Uncharacterized protein</fullName>
    </submittedName>
</protein>
<sequence>MSALDVSTQAQIRGLLAELRESTGLGCVFISHDLTVVRLIAENRPNTPNPVSMPSS</sequence>
<organism evidence="1 2">
    <name type="scientific">Sinosporangium siamense</name>
    <dbReference type="NCBI Taxonomy" id="1367973"/>
    <lineage>
        <taxon>Bacteria</taxon>
        <taxon>Bacillati</taxon>
        <taxon>Actinomycetota</taxon>
        <taxon>Actinomycetes</taxon>
        <taxon>Streptosporangiales</taxon>
        <taxon>Streptosporangiaceae</taxon>
        <taxon>Sinosporangium</taxon>
    </lineage>
</organism>
<evidence type="ECO:0000313" key="1">
    <source>
        <dbReference type="EMBL" id="GII95743.1"/>
    </source>
</evidence>
<comment type="caution">
    <text evidence="1">The sequence shown here is derived from an EMBL/GenBank/DDBJ whole genome shotgun (WGS) entry which is preliminary data.</text>
</comment>